<dbReference type="GO" id="GO:0003676">
    <property type="term" value="F:nucleic acid binding"/>
    <property type="evidence" value="ECO:0007669"/>
    <property type="project" value="InterPro"/>
</dbReference>
<dbReference type="InterPro" id="IPR003154">
    <property type="entry name" value="S1/P1nuclease"/>
</dbReference>
<keyword evidence="2" id="KW-0479">Metal-binding</keyword>
<evidence type="ECO:0000256" key="2">
    <source>
        <dbReference type="ARBA" id="ARBA00022723"/>
    </source>
</evidence>
<dbReference type="GO" id="GO:0004519">
    <property type="term" value="F:endonuclease activity"/>
    <property type="evidence" value="ECO:0007669"/>
    <property type="project" value="UniProtKB-KW"/>
</dbReference>
<gene>
    <name evidence="7" type="ORF">D4L85_16040</name>
</gene>
<keyword evidence="8" id="KW-1185">Reference proteome</keyword>
<dbReference type="OrthoDB" id="267579at2"/>
<evidence type="ECO:0000313" key="7">
    <source>
        <dbReference type="EMBL" id="AYB31981.1"/>
    </source>
</evidence>
<dbReference type="KEGG" id="chk:D4L85_16040"/>
<evidence type="ECO:0000256" key="1">
    <source>
        <dbReference type="ARBA" id="ARBA00022722"/>
    </source>
</evidence>
<accession>A0A385SNQ1</accession>
<protein>
    <recommendedName>
        <fullName evidence="9">S1/P1 Nuclease</fullName>
    </recommendedName>
</protein>
<dbReference type="Gene3D" id="1.10.575.10">
    <property type="entry name" value="P1 Nuclease"/>
    <property type="match status" value="1"/>
</dbReference>
<keyword evidence="5" id="KW-1015">Disulfide bond</keyword>
<keyword evidence="4" id="KW-0378">Hydrolase</keyword>
<evidence type="ECO:0008006" key="9">
    <source>
        <dbReference type="Google" id="ProtNLM"/>
    </source>
</evidence>
<proteinExistence type="predicted"/>
<keyword evidence="3" id="KW-0255">Endonuclease</keyword>
<dbReference type="PANTHER" id="PTHR33146:SF26">
    <property type="entry name" value="ENDONUCLEASE 4"/>
    <property type="match status" value="1"/>
</dbReference>
<evidence type="ECO:0000256" key="3">
    <source>
        <dbReference type="ARBA" id="ARBA00022759"/>
    </source>
</evidence>
<dbReference type="CDD" id="cd11010">
    <property type="entry name" value="S1-P1_nuclease"/>
    <property type="match status" value="1"/>
</dbReference>
<organism evidence="7 8">
    <name type="scientific">Chryseolinea soli</name>
    <dbReference type="NCBI Taxonomy" id="2321403"/>
    <lineage>
        <taxon>Bacteria</taxon>
        <taxon>Pseudomonadati</taxon>
        <taxon>Bacteroidota</taxon>
        <taxon>Cytophagia</taxon>
        <taxon>Cytophagales</taxon>
        <taxon>Fulvivirgaceae</taxon>
        <taxon>Chryseolinea</taxon>
    </lineage>
</organism>
<sequence>MSYVIDKVLNMRKYYWGLVFFILSHNTEGYDKIGHRIIAQIASMNLHPKAKLRIENILGKNGLANVSNWADEIRSDHAFDYSARWHYLNVDGEYDSNDLDSVFENATNRNDNLLFAIDSLIKVLRKNRNDIQALKFLVHFIGDLHQPLHLGRSIDRGGNLIKVKWSKDSINLHSLWDTQMINFEQLSYTEYSHFLLESSNFKEVRSAKSNLKTSFKKSYVISRRIYNYNYKDLNQYIYYYGFSNDIAGLLITGGSLLSSVLNELYS</sequence>
<name>A0A385SNQ1_9BACT</name>
<dbReference type="PANTHER" id="PTHR33146">
    <property type="entry name" value="ENDONUCLEASE 4"/>
    <property type="match status" value="1"/>
</dbReference>
<dbReference type="GO" id="GO:0006308">
    <property type="term" value="P:DNA catabolic process"/>
    <property type="evidence" value="ECO:0007669"/>
    <property type="project" value="InterPro"/>
</dbReference>
<dbReference type="AlphaFoldDB" id="A0A385SNQ1"/>
<evidence type="ECO:0000256" key="4">
    <source>
        <dbReference type="ARBA" id="ARBA00022801"/>
    </source>
</evidence>
<dbReference type="RefSeq" id="WP_119755242.1">
    <property type="nucleotide sequence ID" value="NZ_CP032382.1"/>
</dbReference>
<keyword evidence="1" id="KW-0540">Nuclease</keyword>
<dbReference type="Pfam" id="PF02265">
    <property type="entry name" value="S1-P1_nuclease"/>
    <property type="match status" value="1"/>
</dbReference>
<reference evidence="8" key="1">
    <citation type="submission" date="2018-09" db="EMBL/GenBank/DDBJ databases">
        <title>Chryseolinea sp. KIS68-18 isolated from soil.</title>
        <authorList>
            <person name="Weon H.-Y."/>
            <person name="Kwon S.-W."/>
            <person name="Lee S.A."/>
        </authorList>
    </citation>
    <scope>NUCLEOTIDE SEQUENCE [LARGE SCALE GENOMIC DNA]</scope>
    <source>
        <strain evidence="8">KIS68-18</strain>
    </source>
</reference>
<dbReference type="Proteomes" id="UP000266183">
    <property type="component" value="Chromosome"/>
</dbReference>
<dbReference type="GO" id="GO:0046872">
    <property type="term" value="F:metal ion binding"/>
    <property type="evidence" value="ECO:0007669"/>
    <property type="project" value="UniProtKB-KW"/>
</dbReference>
<dbReference type="EMBL" id="CP032382">
    <property type="protein sequence ID" value="AYB31981.1"/>
    <property type="molecule type" value="Genomic_DNA"/>
</dbReference>
<dbReference type="InterPro" id="IPR008947">
    <property type="entry name" value="PLipase_C/P1_nuclease_dom_sf"/>
</dbReference>
<evidence type="ECO:0000256" key="5">
    <source>
        <dbReference type="ARBA" id="ARBA00023157"/>
    </source>
</evidence>
<dbReference type="GO" id="GO:0016788">
    <property type="term" value="F:hydrolase activity, acting on ester bonds"/>
    <property type="evidence" value="ECO:0007669"/>
    <property type="project" value="InterPro"/>
</dbReference>
<keyword evidence="6" id="KW-0325">Glycoprotein</keyword>
<evidence type="ECO:0000313" key="8">
    <source>
        <dbReference type="Proteomes" id="UP000266183"/>
    </source>
</evidence>
<evidence type="ECO:0000256" key="6">
    <source>
        <dbReference type="ARBA" id="ARBA00023180"/>
    </source>
</evidence>
<dbReference type="SUPFAM" id="SSF48537">
    <property type="entry name" value="Phospholipase C/P1 nuclease"/>
    <property type="match status" value="1"/>
</dbReference>